<dbReference type="PANTHER" id="PTHR45614:SF232">
    <property type="entry name" value="TRANSCRIPTION FACTOR MYB3R-2"/>
    <property type="match status" value="1"/>
</dbReference>
<dbReference type="InterPro" id="IPR001005">
    <property type="entry name" value="SANT/Myb"/>
</dbReference>
<protein>
    <submittedName>
        <fullName evidence="6">Uncharacterized protein</fullName>
    </submittedName>
</protein>
<dbReference type="PANTHER" id="PTHR45614">
    <property type="entry name" value="MYB PROTEIN-RELATED"/>
    <property type="match status" value="1"/>
</dbReference>
<feature type="domain" description="HTH myb-type" evidence="5">
    <location>
        <begin position="109"/>
        <end position="164"/>
    </location>
</feature>
<keyword evidence="2" id="KW-0238">DNA-binding</keyword>
<dbReference type="Pfam" id="PF13921">
    <property type="entry name" value="Myb_DNA-bind_6"/>
    <property type="match status" value="1"/>
</dbReference>
<dbReference type="FunFam" id="1.10.10.60:FF:000324">
    <property type="entry name" value="Transcription factor MYB3R-2"/>
    <property type="match status" value="1"/>
</dbReference>
<evidence type="ECO:0000256" key="2">
    <source>
        <dbReference type="ARBA" id="ARBA00023125"/>
    </source>
</evidence>
<evidence type="ECO:0000259" key="4">
    <source>
        <dbReference type="PROSITE" id="PS50090"/>
    </source>
</evidence>
<evidence type="ECO:0000313" key="6">
    <source>
        <dbReference type="EMBL" id="KAF8413126.1"/>
    </source>
</evidence>
<proteinExistence type="predicted"/>
<accession>A0A834ZTE1</accession>
<dbReference type="EMBL" id="JABCRI010000001">
    <property type="protein sequence ID" value="KAF8413126.1"/>
    <property type="molecule type" value="Genomic_DNA"/>
</dbReference>
<evidence type="ECO:0000256" key="1">
    <source>
        <dbReference type="ARBA" id="ARBA00022737"/>
    </source>
</evidence>
<dbReference type="OrthoDB" id="2143914at2759"/>
<name>A0A834ZTE1_TETSI</name>
<evidence type="ECO:0000313" key="7">
    <source>
        <dbReference type="Proteomes" id="UP000655225"/>
    </source>
</evidence>
<dbReference type="SUPFAM" id="SSF46689">
    <property type="entry name" value="Homeodomain-like"/>
    <property type="match status" value="2"/>
</dbReference>
<keyword evidence="1" id="KW-0677">Repeat</keyword>
<dbReference type="GO" id="GO:0005634">
    <property type="term" value="C:nucleus"/>
    <property type="evidence" value="ECO:0007669"/>
    <property type="project" value="TreeGrafter"/>
</dbReference>
<gene>
    <name evidence="6" type="ORF">HHK36_001102</name>
</gene>
<dbReference type="Proteomes" id="UP000655225">
    <property type="component" value="Unassembled WGS sequence"/>
</dbReference>
<comment type="caution">
    <text evidence="6">The sequence shown here is derived from an EMBL/GenBank/DDBJ whole genome shotgun (WGS) entry which is preliminary data.</text>
</comment>
<dbReference type="AlphaFoldDB" id="A0A834ZTE1"/>
<sequence>MADQFKTLFVISKQADLKGEIMEEVKEEVSNLETTEEARVASNTSISDRSCNIAVPRLGFVRGRTTGPTRRSTRGGWTKEEIDFLIFAAELFTSRTDVQCLHRWQKVLDPNLIKGPWTKEEDDHITELVERYGSNKWSDIAKSLSGRIGKQCRERWHNHLNPAIKKDAWTEEEEQVLIHAHQTYGNKWAEIAKFLPGRADNSIKNHWNCSMKKRLNSFPACGSATDLPGPITPDFYKYETKEESVKTEVVRQSRGTIVSLDQKMDSGMDGNFDTCSLDLVLGNYGGDIHKQSQPFKVENCRSPKETVNYQMKSPSGTQCDDRDATANGLSSKQCRDNAKNGNSHCIIAVHPKSSYGTSLGDAVKSSRSHKRTHEPANLINFSSPRPPSVHVSLDVSGCTIKLSYPLEVVFPVTAENNQVNCSTPPSHVRGMSGNGNSPESLLRSAAKSFRNTPSIIRKRGCRTPRQAGNANYSDGACTPEGQTGNSNDKLCLAHSPPHGKNDINSTDLNVKRLFLSSPNSQKRKTSAAVKSVEKCLEFEFDMERDSAKAKYCVSATASDSLDATVAQI</sequence>
<feature type="domain" description="Myb-like" evidence="4">
    <location>
        <begin position="109"/>
        <end position="160"/>
    </location>
</feature>
<evidence type="ECO:0000259" key="5">
    <source>
        <dbReference type="PROSITE" id="PS51294"/>
    </source>
</evidence>
<dbReference type="InterPro" id="IPR009057">
    <property type="entry name" value="Homeodomain-like_sf"/>
</dbReference>
<feature type="region of interest" description="Disordered" evidence="3">
    <location>
        <begin position="453"/>
        <end position="479"/>
    </location>
</feature>
<dbReference type="PROSITE" id="PS51294">
    <property type="entry name" value="HTH_MYB"/>
    <property type="match status" value="2"/>
</dbReference>
<dbReference type="InterPro" id="IPR017930">
    <property type="entry name" value="Myb_dom"/>
</dbReference>
<organism evidence="6 7">
    <name type="scientific">Tetracentron sinense</name>
    <name type="common">Spur-leaf</name>
    <dbReference type="NCBI Taxonomy" id="13715"/>
    <lineage>
        <taxon>Eukaryota</taxon>
        <taxon>Viridiplantae</taxon>
        <taxon>Streptophyta</taxon>
        <taxon>Embryophyta</taxon>
        <taxon>Tracheophyta</taxon>
        <taxon>Spermatophyta</taxon>
        <taxon>Magnoliopsida</taxon>
        <taxon>Trochodendrales</taxon>
        <taxon>Trochodendraceae</taxon>
        <taxon>Tetracentron</taxon>
    </lineage>
</organism>
<dbReference type="GO" id="GO:0000978">
    <property type="term" value="F:RNA polymerase II cis-regulatory region sequence-specific DNA binding"/>
    <property type="evidence" value="ECO:0007669"/>
    <property type="project" value="TreeGrafter"/>
</dbReference>
<keyword evidence="7" id="KW-1185">Reference proteome</keyword>
<dbReference type="InterPro" id="IPR050560">
    <property type="entry name" value="MYB_TF"/>
</dbReference>
<feature type="region of interest" description="Disordered" evidence="3">
    <location>
        <begin position="421"/>
        <end position="441"/>
    </location>
</feature>
<feature type="domain" description="Myb-like" evidence="4">
    <location>
        <begin position="161"/>
        <end position="211"/>
    </location>
</feature>
<feature type="domain" description="HTH myb-type" evidence="5">
    <location>
        <begin position="165"/>
        <end position="215"/>
    </location>
</feature>
<evidence type="ECO:0000256" key="3">
    <source>
        <dbReference type="SAM" id="MobiDB-lite"/>
    </source>
</evidence>
<dbReference type="CDD" id="cd00167">
    <property type="entry name" value="SANT"/>
    <property type="match status" value="2"/>
</dbReference>
<reference evidence="6 7" key="1">
    <citation type="submission" date="2020-04" db="EMBL/GenBank/DDBJ databases">
        <title>Plant Genome Project.</title>
        <authorList>
            <person name="Zhang R.-G."/>
        </authorList>
    </citation>
    <scope>NUCLEOTIDE SEQUENCE [LARGE SCALE GENOMIC DNA]</scope>
    <source>
        <strain evidence="6">YNK0</strain>
        <tissue evidence="6">Leaf</tissue>
    </source>
</reference>
<dbReference type="GO" id="GO:0000981">
    <property type="term" value="F:DNA-binding transcription factor activity, RNA polymerase II-specific"/>
    <property type="evidence" value="ECO:0007669"/>
    <property type="project" value="TreeGrafter"/>
</dbReference>
<dbReference type="PROSITE" id="PS50090">
    <property type="entry name" value="MYB_LIKE"/>
    <property type="match status" value="2"/>
</dbReference>
<dbReference type="FunFam" id="1.10.10.60:FF:000010">
    <property type="entry name" value="Transcriptional activator Myb isoform A"/>
    <property type="match status" value="1"/>
</dbReference>
<dbReference type="Gene3D" id="1.10.10.60">
    <property type="entry name" value="Homeodomain-like"/>
    <property type="match status" value="2"/>
</dbReference>
<dbReference type="SMART" id="SM00717">
    <property type="entry name" value="SANT"/>
    <property type="match status" value="3"/>
</dbReference>
<dbReference type="OMA" id="AINRNAW"/>